<dbReference type="InterPro" id="IPR027417">
    <property type="entry name" value="P-loop_NTPase"/>
</dbReference>
<keyword evidence="1" id="KW-0547">Nucleotide-binding</keyword>
<dbReference type="RefSeq" id="WP_109685661.1">
    <property type="nucleotide sequence ID" value="NZ_QGDN01000001.1"/>
</dbReference>
<dbReference type="GO" id="GO:0051782">
    <property type="term" value="P:negative regulation of cell division"/>
    <property type="evidence" value="ECO:0007669"/>
    <property type="project" value="TreeGrafter"/>
</dbReference>
<dbReference type="InterPro" id="IPR002586">
    <property type="entry name" value="CobQ/CobB/MinD/ParA_Nub-bd_dom"/>
</dbReference>
<protein>
    <submittedName>
        <fullName evidence="4">Cellulose biosynthesis protein BcsQ</fullName>
    </submittedName>
</protein>
<dbReference type="InterPro" id="IPR050625">
    <property type="entry name" value="ParA/MinD_ATPase"/>
</dbReference>
<dbReference type="GO" id="GO:0005829">
    <property type="term" value="C:cytosol"/>
    <property type="evidence" value="ECO:0007669"/>
    <property type="project" value="TreeGrafter"/>
</dbReference>
<evidence type="ECO:0000256" key="2">
    <source>
        <dbReference type="ARBA" id="ARBA00022840"/>
    </source>
</evidence>
<dbReference type="GO" id="GO:0005524">
    <property type="term" value="F:ATP binding"/>
    <property type="evidence" value="ECO:0007669"/>
    <property type="project" value="UniProtKB-KW"/>
</dbReference>
<reference evidence="5" key="1">
    <citation type="submission" date="2016-10" db="EMBL/GenBank/DDBJ databases">
        <authorList>
            <person name="Varghese N."/>
            <person name="Submissions S."/>
        </authorList>
    </citation>
    <scope>NUCLEOTIDE SEQUENCE [LARGE SCALE GENOMIC DNA]</scope>
    <source>
        <strain evidence="5">DSM 22951</strain>
    </source>
</reference>
<evidence type="ECO:0000313" key="5">
    <source>
        <dbReference type="Proteomes" id="UP000250028"/>
    </source>
</evidence>
<dbReference type="EMBL" id="UESZ01000001">
    <property type="protein sequence ID" value="SSA34809.1"/>
    <property type="molecule type" value="Genomic_DNA"/>
</dbReference>
<dbReference type="AlphaFoldDB" id="A0A2Y8ZX18"/>
<gene>
    <name evidence="4" type="ORF">SAMN04489750_2139</name>
</gene>
<dbReference type="OrthoDB" id="3217709at2"/>
<evidence type="ECO:0000313" key="4">
    <source>
        <dbReference type="EMBL" id="SSA34809.1"/>
    </source>
</evidence>
<proteinExistence type="predicted"/>
<evidence type="ECO:0000256" key="1">
    <source>
        <dbReference type="ARBA" id="ARBA00022741"/>
    </source>
</evidence>
<dbReference type="PANTHER" id="PTHR43384">
    <property type="entry name" value="SEPTUM SITE-DETERMINING PROTEIN MIND HOMOLOG, CHLOROPLASTIC-RELATED"/>
    <property type="match status" value="1"/>
</dbReference>
<evidence type="ECO:0000259" key="3">
    <source>
        <dbReference type="Pfam" id="PF01656"/>
    </source>
</evidence>
<dbReference type="Gene3D" id="3.40.50.300">
    <property type="entry name" value="P-loop containing nucleotide triphosphate hydrolases"/>
    <property type="match status" value="1"/>
</dbReference>
<dbReference type="GO" id="GO:0016887">
    <property type="term" value="F:ATP hydrolysis activity"/>
    <property type="evidence" value="ECO:0007669"/>
    <property type="project" value="TreeGrafter"/>
</dbReference>
<dbReference type="Pfam" id="PF01656">
    <property type="entry name" value="CbiA"/>
    <property type="match status" value="1"/>
</dbReference>
<dbReference type="Proteomes" id="UP000250028">
    <property type="component" value="Unassembled WGS sequence"/>
</dbReference>
<sequence length="418" mass="42984">MTHDLTVVTAIGPAQEAAVAEYLSAASDITLVRRCADLGDLLAVAEAARVSVAVVSAGFPGLDRSAIARLREYGVIVVGVVSPWDDHDALAAWAVPSASLSAGPQELLALVRAAEVPDGAQPALEADVPEDPPPAGSGEDCEDGIVVVVWGPPGAPGRTTLAVNLAAELAAGGVSTLLVDADTYAASVAQHLALLDEAPGVAAATRLADAGRLDVRSLAAVAPVVLPDLRVLTGLPRADRWPEVRDESFTHVLQVARGLVAVTVVDVAAPLEEDEDLSYDTRAPRRNAATLAALRTADRIIAVGAGDPVGLQRLVRGLADLAAIGKNDAEVVVTKVRTSAVGSHAESVIADSLDRFAAVTATAFVPDDRAALDGGLLAGRVLRECAPTSPARRAIADLATRFGAVAPRSRRRRLGRRG</sequence>
<dbReference type="SUPFAM" id="SSF52540">
    <property type="entry name" value="P-loop containing nucleoside triphosphate hydrolases"/>
    <property type="match status" value="1"/>
</dbReference>
<dbReference type="GO" id="GO:0009898">
    <property type="term" value="C:cytoplasmic side of plasma membrane"/>
    <property type="evidence" value="ECO:0007669"/>
    <property type="project" value="TreeGrafter"/>
</dbReference>
<dbReference type="PANTHER" id="PTHR43384:SF6">
    <property type="entry name" value="SEPTUM SITE-DETERMINING PROTEIN MIND HOMOLOG, CHLOROPLASTIC"/>
    <property type="match status" value="1"/>
</dbReference>
<keyword evidence="2" id="KW-0067">ATP-binding</keyword>
<name>A0A2Y8ZX18_9MICO</name>
<accession>A0A2Y8ZX18</accession>
<organism evidence="4 5">
    <name type="scientific">Branchiibius hedensis</name>
    <dbReference type="NCBI Taxonomy" id="672460"/>
    <lineage>
        <taxon>Bacteria</taxon>
        <taxon>Bacillati</taxon>
        <taxon>Actinomycetota</taxon>
        <taxon>Actinomycetes</taxon>
        <taxon>Micrococcales</taxon>
        <taxon>Dermacoccaceae</taxon>
        <taxon>Branchiibius</taxon>
    </lineage>
</organism>
<keyword evidence="5" id="KW-1185">Reference proteome</keyword>
<feature type="domain" description="CobQ/CobB/MinD/ParA nucleotide binding" evidence="3">
    <location>
        <begin position="150"/>
        <end position="367"/>
    </location>
</feature>